<dbReference type="Proteomes" id="UP000199433">
    <property type="component" value="Unassembled WGS sequence"/>
</dbReference>
<protein>
    <recommendedName>
        <fullName evidence="8">Phosphate transport system permease protein PstA</fullName>
    </recommendedName>
</protein>
<dbReference type="GO" id="GO:0005886">
    <property type="term" value="C:plasma membrane"/>
    <property type="evidence" value="ECO:0007669"/>
    <property type="project" value="UniProtKB-SubCell"/>
</dbReference>
<evidence type="ECO:0000313" key="11">
    <source>
        <dbReference type="Proteomes" id="UP000199433"/>
    </source>
</evidence>
<dbReference type="GO" id="GO:0035435">
    <property type="term" value="P:phosphate ion transmembrane transport"/>
    <property type="evidence" value="ECO:0007669"/>
    <property type="project" value="InterPro"/>
</dbReference>
<evidence type="ECO:0000256" key="8">
    <source>
        <dbReference type="RuleBase" id="RU363043"/>
    </source>
</evidence>
<evidence type="ECO:0000256" key="2">
    <source>
        <dbReference type="ARBA" id="ARBA00007069"/>
    </source>
</evidence>
<reference evidence="11" key="1">
    <citation type="submission" date="2016-10" db="EMBL/GenBank/DDBJ databases">
        <authorList>
            <person name="Varghese N."/>
            <person name="Submissions S."/>
        </authorList>
    </citation>
    <scope>NUCLEOTIDE SEQUENCE [LARGE SCALE GENOMIC DNA]</scope>
    <source>
        <strain evidence="11">DSM 19181</strain>
    </source>
</reference>
<name>A0A1G9C1R3_9LACT</name>
<dbReference type="InterPro" id="IPR000515">
    <property type="entry name" value="MetI-like"/>
</dbReference>
<evidence type="ECO:0000256" key="3">
    <source>
        <dbReference type="ARBA" id="ARBA00022448"/>
    </source>
</evidence>
<evidence type="ECO:0000313" key="10">
    <source>
        <dbReference type="EMBL" id="SDK45414.1"/>
    </source>
</evidence>
<comment type="subcellular location">
    <subcellularLocation>
        <location evidence="1 8">Cell membrane</location>
        <topology evidence="1 8">Multi-pass membrane protein</topology>
    </subcellularLocation>
</comment>
<evidence type="ECO:0000256" key="7">
    <source>
        <dbReference type="ARBA" id="ARBA00023136"/>
    </source>
</evidence>
<dbReference type="CDD" id="cd06261">
    <property type="entry name" value="TM_PBP2"/>
    <property type="match status" value="1"/>
</dbReference>
<evidence type="ECO:0000256" key="1">
    <source>
        <dbReference type="ARBA" id="ARBA00004651"/>
    </source>
</evidence>
<keyword evidence="11" id="KW-1185">Reference proteome</keyword>
<accession>A0A1G9C1R3</accession>
<dbReference type="OrthoDB" id="9807065at2"/>
<dbReference type="AlphaFoldDB" id="A0A1G9C1R3"/>
<feature type="domain" description="ABC transmembrane type-1" evidence="9">
    <location>
        <begin position="56"/>
        <end position="259"/>
    </location>
</feature>
<evidence type="ECO:0000259" key="9">
    <source>
        <dbReference type="PROSITE" id="PS50928"/>
    </source>
</evidence>
<feature type="transmembrane region" description="Helical" evidence="8">
    <location>
        <begin position="128"/>
        <end position="152"/>
    </location>
</feature>
<feature type="transmembrane region" description="Helical" evidence="8">
    <location>
        <begin position="102"/>
        <end position="122"/>
    </location>
</feature>
<dbReference type="Gene3D" id="1.10.3720.10">
    <property type="entry name" value="MetI-like"/>
    <property type="match status" value="1"/>
</dbReference>
<keyword evidence="4 8" id="KW-1003">Cell membrane</keyword>
<dbReference type="EMBL" id="FNFK01000031">
    <property type="protein sequence ID" value="SDK45414.1"/>
    <property type="molecule type" value="Genomic_DNA"/>
</dbReference>
<evidence type="ECO:0000256" key="5">
    <source>
        <dbReference type="ARBA" id="ARBA00022692"/>
    </source>
</evidence>
<dbReference type="PROSITE" id="PS50928">
    <property type="entry name" value="ABC_TM1"/>
    <property type="match status" value="1"/>
</dbReference>
<sequence length="271" mass="28926">MVSKLMKGLVYASSVFTFGMLGYLVIYILINGVRFLTPSLFSWQYSTSNVSMMPALMTTLMVVAGTLLIATPIGVFTGFYLVDYADRKNPVVRAVGMATDTLAGIPSIIYGLFGMLFFVIFLEFQFSLIAGILTVTIMSLPVIIRATEEALIATGMPIRQASYALGAGKLRTLFKVVLPVAMPGILSGVILATGRIVGETAALMFTLGTATNLPGSLFASGRTLSLHMYILSQEGRHVNEAYATAVVLLVFVLVINALSTLVSKRLAGGGK</sequence>
<dbReference type="GO" id="GO:0005315">
    <property type="term" value="F:phosphate transmembrane transporter activity"/>
    <property type="evidence" value="ECO:0007669"/>
    <property type="project" value="InterPro"/>
</dbReference>
<organism evidence="10 11">
    <name type="scientific">Alkalibacterium thalassium</name>
    <dbReference type="NCBI Taxonomy" id="426701"/>
    <lineage>
        <taxon>Bacteria</taxon>
        <taxon>Bacillati</taxon>
        <taxon>Bacillota</taxon>
        <taxon>Bacilli</taxon>
        <taxon>Lactobacillales</taxon>
        <taxon>Carnobacteriaceae</taxon>
        <taxon>Alkalibacterium</taxon>
    </lineage>
</organism>
<feature type="transmembrane region" description="Helical" evidence="8">
    <location>
        <begin position="50"/>
        <end position="82"/>
    </location>
</feature>
<dbReference type="STRING" id="426701.SAMN04488098_103119"/>
<dbReference type="SUPFAM" id="SSF161098">
    <property type="entry name" value="MetI-like"/>
    <property type="match status" value="1"/>
</dbReference>
<keyword evidence="6 8" id="KW-1133">Transmembrane helix</keyword>
<dbReference type="RefSeq" id="WP_091267480.1">
    <property type="nucleotide sequence ID" value="NZ_FNFK01000031.1"/>
</dbReference>
<dbReference type="PANTHER" id="PTHR43470:SF3">
    <property type="entry name" value="PHOSPHATE TRANSPORT SYSTEM PERMEASE PROTEIN PSTA-RELATED"/>
    <property type="match status" value="1"/>
</dbReference>
<evidence type="ECO:0000256" key="6">
    <source>
        <dbReference type="ARBA" id="ARBA00022989"/>
    </source>
</evidence>
<feature type="transmembrane region" description="Helical" evidence="8">
    <location>
        <begin position="173"/>
        <end position="194"/>
    </location>
</feature>
<keyword evidence="5 8" id="KW-0812">Transmembrane</keyword>
<dbReference type="Pfam" id="PF00528">
    <property type="entry name" value="BPD_transp_1"/>
    <property type="match status" value="1"/>
</dbReference>
<keyword evidence="7 8" id="KW-0472">Membrane</keyword>
<gene>
    <name evidence="10" type="ORF">SAMN04488098_103119</name>
</gene>
<proteinExistence type="inferred from homology"/>
<dbReference type="PANTHER" id="PTHR43470">
    <property type="entry name" value="PHOSPHATE TRANSPORT SYSTEM PERMEASE PROTEIN PSTA-RELATED"/>
    <property type="match status" value="1"/>
</dbReference>
<dbReference type="NCBIfam" id="TIGR00974">
    <property type="entry name" value="3a0107s02c"/>
    <property type="match status" value="1"/>
</dbReference>
<dbReference type="InterPro" id="IPR005672">
    <property type="entry name" value="Phosphate_PstA"/>
</dbReference>
<dbReference type="InterPro" id="IPR035906">
    <property type="entry name" value="MetI-like_sf"/>
</dbReference>
<feature type="transmembrane region" description="Helical" evidence="8">
    <location>
        <begin position="9"/>
        <end position="30"/>
    </location>
</feature>
<keyword evidence="3" id="KW-0813">Transport</keyword>
<feature type="transmembrane region" description="Helical" evidence="8">
    <location>
        <begin position="241"/>
        <end position="262"/>
    </location>
</feature>
<comment type="similarity">
    <text evidence="2 8">Belongs to the binding-protein-dependent transport system permease family. CysTW subfamily.</text>
</comment>
<evidence type="ECO:0000256" key="4">
    <source>
        <dbReference type="ARBA" id="ARBA00022475"/>
    </source>
</evidence>